<dbReference type="SUPFAM" id="SSF52425">
    <property type="entry name" value="Cryptochrome/photolyase, N-terminal domain"/>
    <property type="match status" value="1"/>
</dbReference>
<comment type="caution">
    <text evidence="9">The sequence shown here is derived from an EMBL/GenBank/DDBJ whole genome shotgun (WGS) entry which is preliminary data.</text>
</comment>
<evidence type="ECO:0000256" key="1">
    <source>
        <dbReference type="ARBA" id="ARBA00005862"/>
    </source>
</evidence>
<comment type="cofactor">
    <cofactor evidence="6">
        <name>(6R)-5,10-methylene-5,6,7,8-tetrahydrofolate</name>
        <dbReference type="ChEBI" id="CHEBI:15636"/>
    </cofactor>
    <text evidence="6">Binds 1 5,10-methenyltetrahydrofolate (MTHF) per subunit.</text>
</comment>
<dbReference type="PANTHER" id="PTHR11455">
    <property type="entry name" value="CRYPTOCHROME"/>
    <property type="match status" value="1"/>
</dbReference>
<comment type="function">
    <text evidence="6">May have a photoreceptor function.</text>
</comment>
<dbReference type="InterPro" id="IPR006050">
    <property type="entry name" value="DNA_photolyase_N"/>
</dbReference>
<dbReference type="InterPro" id="IPR005101">
    <property type="entry name" value="Cryptochr/Photolyase_FAD-bd"/>
</dbReference>
<gene>
    <name evidence="9" type="ORF">F1559_002645</name>
</gene>
<organism evidence="9 10">
    <name type="scientific">Cyanidiococcus yangmingshanensis</name>
    <dbReference type="NCBI Taxonomy" id="2690220"/>
    <lineage>
        <taxon>Eukaryota</taxon>
        <taxon>Rhodophyta</taxon>
        <taxon>Bangiophyceae</taxon>
        <taxon>Cyanidiales</taxon>
        <taxon>Cyanidiaceae</taxon>
        <taxon>Cyanidiococcus</taxon>
    </lineage>
</organism>
<protein>
    <recommendedName>
        <fullName evidence="6">Cryptochrome DASH</fullName>
    </recommendedName>
</protein>
<feature type="region of interest" description="Disordered" evidence="7">
    <location>
        <begin position="641"/>
        <end position="671"/>
    </location>
</feature>
<dbReference type="PROSITE" id="PS51645">
    <property type="entry name" value="PHR_CRY_ALPHA_BETA"/>
    <property type="match status" value="1"/>
</dbReference>
<dbReference type="Pfam" id="PF03441">
    <property type="entry name" value="FAD_binding_7"/>
    <property type="match status" value="1"/>
</dbReference>
<dbReference type="SUPFAM" id="SSF48173">
    <property type="entry name" value="Cryptochrome/photolyase FAD-binding domain"/>
    <property type="match status" value="1"/>
</dbReference>
<name>A0A7J7IQ58_9RHOD</name>
<feature type="region of interest" description="Disordered" evidence="7">
    <location>
        <begin position="265"/>
        <end position="284"/>
    </location>
</feature>
<accession>A0A7J7IQ58</accession>
<keyword evidence="4 6" id="KW-0157">Chromophore</keyword>
<dbReference type="AlphaFoldDB" id="A0A7J7IQ58"/>
<dbReference type="Pfam" id="PF00875">
    <property type="entry name" value="DNA_photolyase"/>
    <property type="match status" value="1"/>
</dbReference>
<evidence type="ECO:0000256" key="5">
    <source>
        <dbReference type="PIRSR" id="PIRSR602081-1"/>
    </source>
</evidence>
<keyword evidence="3 5" id="KW-0274">FAD</keyword>
<comment type="cofactor">
    <cofactor evidence="5 6">
        <name>FAD</name>
        <dbReference type="ChEBI" id="CHEBI:57692"/>
    </cofactor>
    <text evidence="5 6">Binds 1 FAD per subunit.</text>
</comment>
<dbReference type="GO" id="GO:0003904">
    <property type="term" value="F:deoxyribodipyrimidine photo-lyase activity"/>
    <property type="evidence" value="ECO:0007669"/>
    <property type="project" value="TreeGrafter"/>
</dbReference>
<keyword evidence="10" id="KW-1185">Reference proteome</keyword>
<evidence type="ECO:0000256" key="6">
    <source>
        <dbReference type="RuleBase" id="RU367151"/>
    </source>
</evidence>
<dbReference type="GO" id="GO:0003677">
    <property type="term" value="F:DNA binding"/>
    <property type="evidence" value="ECO:0007669"/>
    <property type="project" value="TreeGrafter"/>
</dbReference>
<reference evidence="9 10" key="1">
    <citation type="journal article" date="2020" name="J. Phycol.">
        <title>Comparative genome analysis reveals Cyanidiococcus gen. nov., a new extremophilic red algal genus sister to Cyanidioschyzon (Cyanidioschyzonaceae, Rhodophyta).</title>
        <authorList>
            <person name="Liu S.-L."/>
            <person name="Chiang Y.-R."/>
            <person name="Yoon H.S."/>
            <person name="Fu H.-Y."/>
        </authorList>
    </citation>
    <scope>NUCLEOTIDE SEQUENCE [LARGE SCALE GENOMIC DNA]</scope>
    <source>
        <strain evidence="9 10">THAL066</strain>
    </source>
</reference>
<feature type="compositionally biased region" description="Polar residues" evidence="7">
    <location>
        <begin position="652"/>
        <end position="661"/>
    </location>
</feature>
<dbReference type="GO" id="GO:0000719">
    <property type="term" value="P:photoreactive repair"/>
    <property type="evidence" value="ECO:0007669"/>
    <property type="project" value="TreeGrafter"/>
</dbReference>
<dbReference type="InterPro" id="IPR014133">
    <property type="entry name" value="Cry_DASH"/>
</dbReference>
<keyword evidence="2 5" id="KW-0285">Flavoprotein</keyword>
<dbReference type="Proteomes" id="UP000530660">
    <property type="component" value="Unassembled WGS sequence"/>
</dbReference>
<comment type="similarity">
    <text evidence="1 6">Belongs to the DNA photolyase class-1 family.</text>
</comment>
<proteinExistence type="inferred from homology"/>
<dbReference type="OrthoDB" id="435881at2759"/>
<sequence>MFVSNAGWIHFHRPRSRPAAALYRQNGRLPWNRRRPRARRQNLETMRAVLEDWFGWDLDARVELDLSHITPHPEREAPNTATCYADSLVFPKESTNWPERLPGTALLWFRNDLRLHDNEALRLANRAESLLCVYVFDERYFFGRSRRGGFPRIGGHRAYFLRECVAALRQALRSRGQELLVEVGSPLELIPQLVQKFHVQHVVFSKEVTEEEVATENALVRTLEQAATQGKVSAAIQCHAVWNSTLIHIEDIDYALPGKVSPAPSTRLARASNGDPSSALPPFPNTFTTFRRQVEKTWPVRKTWKCPETLQSLPAEALSFRTVAWAGALPIEYPAEATRVGVEPPKLLLMRPFPDPRACYDFHGGEVMALSRLQEWMWQSRSLTTYKETRNGLEGPDYSSKFSCFLAHGCLSPRLIYAQVRNFEARLQSNESTYWLLFELLWRDFFRFTAAYHGNALFQRAGLRHTRPREGALGGGHERRPRSAVTRRREELTSDALLEAWCQGQTGLPFIDAAMRELLLTGFMSNRARQVVASFLVNDLGLDWQLGAEWFETQLIDYDPCSNWGNWCYVAGVGNDPRSGLRYFHPLKQAHEYDPNATFTKRWCPELFWADSALIQTPWKWGPKMQKAFRVTLGEQYPHPVVTLREPGRPRTASTKAQTPTAVKEQPNESI</sequence>
<evidence type="ECO:0000313" key="9">
    <source>
        <dbReference type="EMBL" id="KAF6004461.1"/>
    </source>
</evidence>
<dbReference type="PANTHER" id="PTHR11455:SF22">
    <property type="entry name" value="CRYPTOCHROME DASH"/>
    <property type="match status" value="1"/>
</dbReference>
<feature type="domain" description="Photolyase/cryptochrome alpha/beta" evidence="8">
    <location>
        <begin position="103"/>
        <end position="246"/>
    </location>
</feature>
<evidence type="ECO:0000256" key="2">
    <source>
        <dbReference type="ARBA" id="ARBA00022630"/>
    </source>
</evidence>
<feature type="binding site" evidence="5">
    <location>
        <begin position="439"/>
        <end position="446"/>
    </location>
    <ligand>
        <name>FAD</name>
        <dbReference type="ChEBI" id="CHEBI:57692"/>
    </ligand>
</feature>
<dbReference type="NCBIfam" id="TIGR02765">
    <property type="entry name" value="crypto_DASH"/>
    <property type="match status" value="1"/>
</dbReference>
<feature type="binding site" evidence="5">
    <location>
        <begin position="557"/>
        <end position="559"/>
    </location>
    <ligand>
        <name>FAD</name>
        <dbReference type="ChEBI" id="CHEBI:57692"/>
    </ligand>
</feature>
<evidence type="ECO:0000256" key="4">
    <source>
        <dbReference type="ARBA" id="ARBA00022991"/>
    </source>
</evidence>
<evidence type="ECO:0000256" key="7">
    <source>
        <dbReference type="SAM" id="MobiDB-lite"/>
    </source>
</evidence>
<feature type="binding site" evidence="5">
    <location>
        <position position="386"/>
    </location>
    <ligand>
        <name>FAD</name>
        <dbReference type="ChEBI" id="CHEBI:57692"/>
    </ligand>
</feature>
<evidence type="ECO:0000256" key="3">
    <source>
        <dbReference type="ARBA" id="ARBA00022827"/>
    </source>
</evidence>
<dbReference type="InterPro" id="IPR014729">
    <property type="entry name" value="Rossmann-like_a/b/a_fold"/>
</dbReference>
<dbReference type="Gene3D" id="1.25.40.80">
    <property type="match status" value="1"/>
</dbReference>
<dbReference type="EMBL" id="VWRR01000003">
    <property type="protein sequence ID" value="KAF6004461.1"/>
    <property type="molecule type" value="Genomic_DNA"/>
</dbReference>
<dbReference type="Gene3D" id="3.40.50.620">
    <property type="entry name" value="HUPs"/>
    <property type="match status" value="1"/>
</dbReference>
<dbReference type="Gene3D" id="1.10.579.10">
    <property type="entry name" value="DNA Cyclobutane Dipyrimidine Photolyase, subunit A, domain 3"/>
    <property type="match status" value="1"/>
</dbReference>
<dbReference type="InterPro" id="IPR002081">
    <property type="entry name" value="Cryptochrome/DNA_photolyase_1"/>
</dbReference>
<dbReference type="InterPro" id="IPR036155">
    <property type="entry name" value="Crypto/Photolyase_N_sf"/>
</dbReference>
<evidence type="ECO:0000259" key="8">
    <source>
        <dbReference type="PROSITE" id="PS51645"/>
    </source>
</evidence>
<evidence type="ECO:0000313" key="10">
    <source>
        <dbReference type="Proteomes" id="UP000530660"/>
    </source>
</evidence>
<dbReference type="GO" id="GO:0071949">
    <property type="term" value="F:FAD binding"/>
    <property type="evidence" value="ECO:0007669"/>
    <property type="project" value="TreeGrafter"/>
</dbReference>
<dbReference type="InterPro" id="IPR036134">
    <property type="entry name" value="Crypto/Photolyase_FAD-like_sf"/>
</dbReference>
<dbReference type="PRINTS" id="PR00147">
    <property type="entry name" value="DNAPHOTLYASE"/>
</dbReference>
<feature type="binding site" evidence="5">
    <location>
        <begin position="399"/>
        <end position="403"/>
    </location>
    <ligand>
        <name>FAD</name>
        <dbReference type="ChEBI" id="CHEBI:57692"/>
    </ligand>
</feature>